<reference evidence="1 2" key="1">
    <citation type="submission" date="2020-08" db="EMBL/GenBank/DDBJ databases">
        <title>Sequencing the genomes of 1000 actinobacteria strains.</title>
        <authorList>
            <person name="Klenk H.-P."/>
        </authorList>
    </citation>
    <scope>NUCLEOTIDE SEQUENCE [LARGE SCALE GENOMIC DNA]</scope>
    <source>
        <strain evidence="1 2">DSM 45084</strain>
    </source>
</reference>
<organism evidence="1 2">
    <name type="scientific">Saccharothrix violaceirubra</name>
    <dbReference type="NCBI Taxonomy" id="413306"/>
    <lineage>
        <taxon>Bacteria</taxon>
        <taxon>Bacillati</taxon>
        <taxon>Actinomycetota</taxon>
        <taxon>Actinomycetes</taxon>
        <taxon>Pseudonocardiales</taxon>
        <taxon>Pseudonocardiaceae</taxon>
        <taxon>Saccharothrix</taxon>
    </lineage>
</organism>
<dbReference type="EMBL" id="JACHJS010000001">
    <property type="protein sequence ID" value="MBB4969451.1"/>
    <property type="molecule type" value="Genomic_DNA"/>
</dbReference>
<evidence type="ECO:0000313" key="1">
    <source>
        <dbReference type="EMBL" id="MBB4969451.1"/>
    </source>
</evidence>
<evidence type="ECO:0000313" key="2">
    <source>
        <dbReference type="Proteomes" id="UP000542674"/>
    </source>
</evidence>
<dbReference type="Proteomes" id="UP000542674">
    <property type="component" value="Unassembled WGS sequence"/>
</dbReference>
<dbReference type="RefSeq" id="WP_184675106.1">
    <property type="nucleotide sequence ID" value="NZ_BAABAI010000035.1"/>
</dbReference>
<proteinExistence type="predicted"/>
<comment type="caution">
    <text evidence="1">The sequence shown here is derived from an EMBL/GenBank/DDBJ whole genome shotgun (WGS) entry which is preliminary data.</text>
</comment>
<accession>A0A7W7X028</accession>
<protein>
    <submittedName>
        <fullName evidence="1">Uncharacterized protein</fullName>
    </submittedName>
</protein>
<keyword evidence="2" id="KW-1185">Reference proteome</keyword>
<gene>
    <name evidence="1" type="ORF">F4559_006810</name>
</gene>
<sequence length="89" mass="9478">MSTALRTSVYLSLTDHVEIAARIAADDTVEITFDREADLLLTPGAFLALTAAFEDVSNELLKRTATADAGTIDSAKPPIDRIADLSALE</sequence>
<dbReference type="AlphaFoldDB" id="A0A7W7X028"/>
<name>A0A7W7X028_9PSEU</name>